<evidence type="ECO:0000256" key="3">
    <source>
        <dbReference type="ARBA" id="ARBA00022490"/>
    </source>
</evidence>
<name>L8Y9K8_TUPCH</name>
<keyword evidence="7" id="KW-0813">Transport</keyword>
<dbReference type="GO" id="GO:0006886">
    <property type="term" value="P:intracellular protein transport"/>
    <property type="evidence" value="ECO:0007669"/>
    <property type="project" value="TreeGrafter"/>
</dbReference>
<dbReference type="InterPro" id="IPR022775">
    <property type="entry name" value="AP_mu_sigma_su"/>
</dbReference>
<dbReference type="PANTHER" id="PTHR11043">
    <property type="entry name" value="ZETA-COAT PROTEIN"/>
    <property type="match status" value="1"/>
</dbReference>
<dbReference type="AlphaFoldDB" id="L8Y9K8"/>
<comment type="function">
    <text evidence="6">The coatomer is a cytosolic protein complex that binds to dilysine motifs and reversibly associates with Golgi non-clathrin-coated vesicles, which further mediate biosynthetic protein transport from the ER, via the Golgi up to the trans Golgi network. Coatomer complex is required for budding from Golgi membranes, and is essential for the retrograde Golgi-to-ER transport of dilysine-tagged proteins. The zeta subunit may be involved in regulating the coat assembly and, hence, the rate of biosynthetic protein transport due to its association-dissociation properties with the coatomer complex.</text>
</comment>
<feature type="domain" description="AP complex mu/sigma subunit" evidence="8">
    <location>
        <begin position="49"/>
        <end position="103"/>
    </location>
</feature>
<reference evidence="10" key="2">
    <citation type="journal article" date="2013" name="Nat. Commun.">
        <title>Genome of the Chinese tree shrew.</title>
        <authorList>
            <person name="Fan Y."/>
            <person name="Huang Z.Y."/>
            <person name="Cao C.C."/>
            <person name="Chen C.S."/>
            <person name="Chen Y.X."/>
            <person name="Fan D.D."/>
            <person name="He J."/>
            <person name="Hou H.L."/>
            <person name="Hu L."/>
            <person name="Hu X.T."/>
            <person name="Jiang X.T."/>
            <person name="Lai R."/>
            <person name="Lang Y.S."/>
            <person name="Liang B."/>
            <person name="Liao S.G."/>
            <person name="Mu D."/>
            <person name="Ma Y.Y."/>
            <person name="Niu Y.Y."/>
            <person name="Sun X.Q."/>
            <person name="Xia J.Q."/>
            <person name="Xiao J."/>
            <person name="Xiong Z.Q."/>
            <person name="Xu L."/>
            <person name="Yang L."/>
            <person name="Zhang Y."/>
            <person name="Zhao W."/>
            <person name="Zhao X.D."/>
            <person name="Zheng Y.T."/>
            <person name="Zhou J.M."/>
            <person name="Zhu Y.B."/>
            <person name="Zhang G.J."/>
            <person name="Wang J."/>
            <person name="Yao Y.G."/>
        </authorList>
    </citation>
    <scope>NUCLEOTIDE SEQUENCE [LARGE SCALE GENOMIC DNA]</scope>
</reference>
<dbReference type="Pfam" id="PF01217">
    <property type="entry name" value="Clat_adaptor_s"/>
    <property type="match status" value="1"/>
</dbReference>
<comment type="subunit">
    <text evidence="7">Oligomeric complex that consists of at least the alpha, beta, beta', gamma, delta, epsilon and zeta subunits.</text>
</comment>
<dbReference type="InParanoid" id="L8Y9K8"/>
<keyword evidence="7" id="KW-0931">ER-Golgi transport</keyword>
<protein>
    <recommendedName>
        <fullName evidence="7">Coatomer subunit zeta</fullName>
    </recommendedName>
</protein>
<evidence type="ECO:0000256" key="6">
    <source>
        <dbReference type="ARBA" id="ARBA00045555"/>
    </source>
</evidence>
<evidence type="ECO:0000259" key="8">
    <source>
        <dbReference type="Pfam" id="PF01217"/>
    </source>
</evidence>
<organism evidence="9 10">
    <name type="scientific">Tupaia chinensis</name>
    <name type="common">Chinese tree shrew</name>
    <name type="synonym">Tupaia belangeri chinensis</name>
    <dbReference type="NCBI Taxonomy" id="246437"/>
    <lineage>
        <taxon>Eukaryota</taxon>
        <taxon>Metazoa</taxon>
        <taxon>Chordata</taxon>
        <taxon>Craniata</taxon>
        <taxon>Vertebrata</taxon>
        <taxon>Euteleostomi</taxon>
        <taxon>Mammalia</taxon>
        <taxon>Eutheria</taxon>
        <taxon>Euarchontoglires</taxon>
        <taxon>Scandentia</taxon>
        <taxon>Tupaiidae</taxon>
        <taxon>Tupaia</taxon>
    </lineage>
</organism>
<keyword evidence="7" id="KW-0968">Cytoplasmic vesicle</keyword>
<dbReference type="Gene3D" id="3.30.450.60">
    <property type="match status" value="1"/>
</dbReference>
<sequence>MEHVGLVVVTFVPPSWVLAAETNTPASFRCWAGAGTMAFGGRCSSWPGEIAFFGGMTIVYKSSIDLFLYVVGSSHENELMLMSVLTCLFESLNHMLSVILESDPQQVIQKVNFRLQMQEPEDLAGLGLEVGASCSQFCLPCPYTLDGQQRRAAAI</sequence>
<keyword evidence="4 7" id="KW-0653">Protein transport</keyword>
<dbReference type="GO" id="GO:0006891">
    <property type="term" value="P:intra-Golgi vesicle-mediated transport"/>
    <property type="evidence" value="ECO:0007669"/>
    <property type="project" value="TreeGrafter"/>
</dbReference>
<evidence type="ECO:0000313" key="10">
    <source>
        <dbReference type="Proteomes" id="UP000011518"/>
    </source>
</evidence>
<comment type="subcellular location">
    <subcellularLocation>
        <location evidence="7">Cytoplasm</location>
    </subcellularLocation>
    <subcellularLocation>
        <location evidence="1 7">Golgi apparatus membrane</location>
        <topology evidence="1 7">Peripheral membrane protein</topology>
        <orientation evidence="1 7">Cytoplasmic side</orientation>
    </subcellularLocation>
    <subcellularLocation>
        <location evidence="7">Cytoplasmic vesicle</location>
        <location evidence="7">COPI-coated vesicle membrane</location>
        <topology evidence="7">Peripheral membrane protein</topology>
        <orientation evidence="7">Cytoplasmic side</orientation>
    </subcellularLocation>
</comment>
<evidence type="ECO:0000256" key="7">
    <source>
        <dbReference type="RuleBase" id="RU366053"/>
    </source>
</evidence>
<dbReference type="STRING" id="246437.L8Y9K8"/>
<evidence type="ECO:0000256" key="4">
    <source>
        <dbReference type="ARBA" id="ARBA00022927"/>
    </source>
</evidence>
<comment type="similarity">
    <text evidence="2 7">Belongs to the adaptor complexes small subunit family.</text>
</comment>
<evidence type="ECO:0000256" key="1">
    <source>
        <dbReference type="ARBA" id="ARBA00004255"/>
    </source>
</evidence>
<dbReference type="Proteomes" id="UP000011518">
    <property type="component" value="Unassembled WGS sequence"/>
</dbReference>
<evidence type="ECO:0000313" key="9">
    <source>
        <dbReference type="EMBL" id="ELV11774.1"/>
    </source>
</evidence>
<proteinExistence type="inferred from homology"/>
<dbReference type="GO" id="GO:0030126">
    <property type="term" value="C:COPI vesicle coat"/>
    <property type="evidence" value="ECO:0007669"/>
    <property type="project" value="UniProtKB-UniRule"/>
</dbReference>
<dbReference type="PANTHER" id="PTHR11043:SF4">
    <property type="entry name" value="COATOMER SUBUNIT ZETA-2"/>
    <property type="match status" value="1"/>
</dbReference>
<keyword evidence="3 7" id="KW-0963">Cytoplasm</keyword>
<dbReference type="InterPro" id="IPR011012">
    <property type="entry name" value="Longin-like_dom_sf"/>
</dbReference>
<dbReference type="GO" id="GO:0000139">
    <property type="term" value="C:Golgi membrane"/>
    <property type="evidence" value="ECO:0007669"/>
    <property type="project" value="UniProtKB-SubCell"/>
</dbReference>
<evidence type="ECO:0000256" key="5">
    <source>
        <dbReference type="ARBA" id="ARBA00023136"/>
    </source>
</evidence>
<dbReference type="SUPFAM" id="SSF64356">
    <property type="entry name" value="SNARE-like"/>
    <property type="match status" value="1"/>
</dbReference>
<accession>L8Y9K8</accession>
<keyword evidence="5 7" id="KW-0472">Membrane</keyword>
<dbReference type="EMBL" id="KB364974">
    <property type="protein sequence ID" value="ELV11774.1"/>
    <property type="molecule type" value="Genomic_DNA"/>
</dbReference>
<reference evidence="10" key="1">
    <citation type="submission" date="2012-07" db="EMBL/GenBank/DDBJ databases">
        <title>Genome of the Chinese tree shrew, a rising model animal genetically related to primates.</title>
        <authorList>
            <person name="Zhang G."/>
            <person name="Fan Y."/>
            <person name="Yao Y."/>
            <person name="Huang Z."/>
        </authorList>
    </citation>
    <scope>NUCLEOTIDE SEQUENCE [LARGE SCALE GENOMIC DNA]</scope>
</reference>
<dbReference type="GO" id="GO:0006890">
    <property type="term" value="P:retrograde vesicle-mediated transport, Golgi to endoplasmic reticulum"/>
    <property type="evidence" value="ECO:0007669"/>
    <property type="project" value="UniProtKB-UniRule"/>
</dbReference>
<keyword evidence="10" id="KW-1185">Reference proteome</keyword>
<keyword evidence="7" id="KW-0333">Golgi apparatus</keyword>
<gene>
    <name evidence="9" type="ORF">TREES_T100019938</name>
</gene>
<evidence type="ECO:0000256" key="2">
    <source>
        <dbReference type="ARBA" id="ARBA00006972"/>
    </source>
</evidence>
<dbReference type="InterPro" id="IPR039652">
    <property type="entry name" value="Coatomer_zeta"/>
</dbReference>